<evidence type="ECO:0000313" key="2">
    <source>
        <dbReference type="EMBL" id="TLG72759.1"/>
    </source>
</evidence>
<keyword evidence="1" id="KW-0812">Transmembrane</keyword>
<comment type="caution">
    <text evidence="2">The sequence shown here is derived from an EMBL/GenBank/DDBJ whole genome shotgun (WGS) entry which is preliminary data.</text>
</comment>
<name>A0A5R8QAS1_9FIRM</name>
<organism evidence="2 3">
    <name type="scientific">Culicoidibacter larvae</name>
    <dbReference type="NCBI Taxonomy" id="2579976"/>
    <lineage>
        <taxon>Bacteria</taxon>
        <taxon>Bacillati</taxon>
        <taxon>Bacillota</taxon>
        <taxon>Culicoidibacteria</taxon>
        <taxon>Culicoidibacterales</taxon>
        <taxon>Culicoidibacteraceae</taxon>
        <taxon>Culicoidibacter</taxon>
    </lineage>
</organism>
<dbReference type="InParanoid" id="A0A5R8QAS1"/>
<reference evidence="2 3" key="1">
    <citation type="submission" date="2019-05" db="EMBL/GenBank/DDBJ databases">
        <title>Culicoidintestinum kansasii gen. nov., sp. nov. from the gastrointestinal tract of the biting midge, Culicoides sonorensis.</title>
        <authorList>
            <person name="Neupane S."/>
            <person name="Ghosh A."/>
            <person name="Gunther S."/>
            <person name="Martin K."/>
            <person name="Zurek L."/>
        </authorList>
    </citation>
    <scope>NUCLEOTIDE SEQUENCE [LARGE SCALE GENOMIC DNA]</scope>
    <source>
        <strain evidence="2 3">CS-1</strain>
    </source>
</reference>
<evidence type="ECO:0000313" key="3">
    <source>
        <dbReference type="Proteomes" id="UP000306912"/>
    </source>
</evidence>
<dbReference type="RefSeq" id="WP_138191415.1">
    <property type="nucleotide sequence ID" value="NZ_VBWP01000007.1"/>
</dbReference>
<evidence type="ECO:0008006" key="4">
    <source>
        <dbReference type="Google" id="ProtNLM"/>
    </source>
</evidence>
<sequence>MRKIVAIILCSIGLLLATVMPVAAVSMVIPQSEQEAIAEELRQLYAEGKEAGTYAVTIQYQDGDLLLEKVVYMTIKAKNTIVSGSIAIDAKDVSISGDALQNMTDEEWVRLTEARAWRTDTLDTVSINNVDASQVRPQVGTYPLTVSALDGPSTTVQVSVTSNVININQAYQQNMGASWYETKYPNNPFTFMDYETWFSIVVHVILIIMFLLPLLLLLIHYLITSKVVKQVMYLISR</sequence>
<dbReference type="OrthoDB" id="3048743at2"/>
<dbReference type="AlphaFoldDB" id="A0A5R8QAS1"/>
<dbReference type="Proteomes" id="UP000306912">
    <property type="component" value="Unassembled WGS sequence"/>
</dbReference>
<keyword evidence="1" id="KW-1133">Transmembrane helix</keyword>
<dbReference type="EMBL" id="VBWP01000007">
    <property type="protein sequence ID" value="TLG72759.1"/>
    <property type="molecule type" value="Genomic_DNA"/>
</dbReference>
<gene>
    <name evidence="2" type="ORF">FEZ08_08640</name>
</gene>
<keyword evidence="1" id="KW-0472">Membrane</keyword>
<feature type="transmembrane region" description="Helical" evidence="1">
    <location>
        <begin position="197"/>
        <end position="223"/>
    </location>
</feature>
<evidence type="ECO:0000256" key="1">
    <source>
        <dbReference type="SAM" id="Phobius"/>
    </source>
</evidence>
<keyword evidence="3" id="KW-1185">Reference proteome</keyword>
<accession>A0A5R8QAS1</accession>
<proteinExistence type="predicted"/>
<protein>
    <recommendedName>
        <fullName evidence="4">DUF5011 domain-containing protein</fullName>
    </recommendedName>
</protein>